<keyword evidence="2" id="KW-1185">Reference proteome</keyword>
<reference evidence="2" key="1">
    <citation type="journal article" date="2019" name="Int. J. Syst. Evol. Microbiol.">
        <title>The Global Catalogue of Microorganisms (GCM) 10K type strain sequencing project: providing services to taxonomists for standard genome sequencing and annotation.</title>
        <authorList>
            <consortium name="The Broad Institute Genomics Platform"/>
            <consortium name="The Broad Institute Genome Sequencing Center for Infectious Disease"/>
            <person name="Wu L."/>
            <person name="Ma J."/>
        </authorList>
    </citation>
    <scope>NUCLEOTIDE SEQUENCE [LARGE SCALE GENOMIC DNA]</scope>
    <source>
        <strain evidence="2">CGMCC 1.1927</strain>
    </source>
</reference>
<comment type="caution">
    <text evidence="1">The sequence shown here is derived from an EMBL/GenBank/DDBJ whole genome shotgun (WGS) entry which is preliminary data.</text>
</comment>
<organism evidence="1 2">
    <name type="scientific">Pseudarthrobacter polychromogenes</name>
    <dbReference type="NCBI Taxonomy" id="1676"/>
    <lineage>
        <taxon>Bacteria</taxon>
        <taxon>Bacillati</taxon>
        <taxon>Actinomycetota</taxon>
        <taxon>Actinomycetes</taxon>
        <taxon>Micrococcales</taxon>
        <taxon>Micrococcaceae</taxon>
        <taxon>Pseudarthrobacter</taxon>
    </lineage>
</organism>
<sequence length="69" mass="7333">MVAMAGEEDIVAGKLAALEGDQWGPLMVVDAGCPHRWGLLQFYRRGGAGNAFLGVRTDTMRGAPSAWCP</sequence>
<dbReference type="EMBL" id="BMKU01000005">
    <property type="protein sequence ID" value="GGG97750.1"/>
    <property type="molecule type" value="Genomic_DNA"/>
</dbReference>
<proteinExistence type="predicted"/>
<gene>
    <name evidence="1" type="ORF">GCM10011577_21390</name>
</gene>
<name>A0ABQ1XML7_9MICC</name>
<dbReference type="Proteomes" id="UP000596938">
    <property type="component" value="Unassembled WGS sequence"/>
</dbReference>
<protein>
    <submittedName>
        <fullName evidence="1">Uncharacterized protein</fullName>
    </submittedName>
</protein>
<evidence type="ECO:0000313" key="1">
    <source>
        <dbReference type="EMBL" id="GGG97750.1"/>
    </source>
</evidence>
<accession>A0ABQ1XML7</accession>
<evidence type="ECO:0000313" key="2">
    <source>
        <dbReference type="Proteomes" id="UP000596938"/>
    </source>
</evidence>